<dbReference type="EMBL" id="SDIL01000034">
    <property type="protein sequence ID" value="RXK39251.1"/>
    <property type="molecule type" value="Genomic_DNA"/>
</dbReference>
<keyword evidence="5 12" id="KW-0812">Transmembrane</keyword>
<comment type="subcellular location">
    <subcellularLocation>
        <location evidence="1">Endoplasmic reticulum membrane</location>
        <topology evidence="1">Multi-pass membrane protein</topology>
    </subcellularLocation>
</comment>
<evidence type="ECO:0000256" key="1">
    <source>
        <dbReference type="ARBA" id="ARBA00004477"/>
    </source>
</evidence>
<feature type="transmembrane region" description="Helical" evidence="12">
    <location>
        <begin position="135"/>
        <end position="157"/>
    </location>
</feature>
<keyword evidence="6" id="KW-0256">Endoplasmic reticulum</keyword>
<evidence type="ECO:0000256" key="2">
    <source>
        <dbReference type="ARBA" id="ARBA00010604"/>
    </source>
</evidence>
<evidence type="ECO:0000256" key="6">
    <source>
        <dbReference type="ARBA" id="ARBA00022824"/>
    </source>
</evidence>
<dbReference type="NCBIfam" id="TIGR00869">
    <property type="entry name" value="sec62"/>
    <property type="match status" value="1"/>
</dbReference>
<accession>A0A4Q1BN22</accession>
<reference evidence="13 14" key="1">
    <citation type="submission" date="2016-06" db="EMBL/GenBank/DDBJ databases">
        <title>Evolution of pathogenesis and genome organization in the Tremellales.</title>
        <authorList>
            <person name="Cuomo C."/>
            <person name="Litvintseva A."/>
            <person name="Heitman J."/>
            <person name="Chen Y."/>
            <person name="Sun S."/>
            <person name="Springer D."/>
            <person name="Dromer F."/>
            <person name="Young S."/>
            <person name="Zeng Q."/>
            <person name="Chapman S."/>
            <person name="Gujja S."/>
            <person name="Saif S."/>
            <person name="Birren B."/>
        </authorList>
    </citation>
    <scope>NUCLEOTIDE SEQUENCE [LARGE SCALE GENOMIC DNA]</scope>
    <source>
        <strain evidence="13 14">ATCC 28783</strain>
    </source>
</reference>
<dbReference type="InterPro" id="IPR004728">
    <property type="entry name" value="Sec62"/>
</dbReference>
<evidence type="ECO:0000256" key="7">
    <source>
        <dbReference type="ARBA" id="ARBA00022927"/>
    </source>
</evidence>
<organism evidence="13 14">
    <name type="scientific">Tremella mesenterica</name>
    <name type="common">Jelly fungus</name>
    <dbReference type="NCBI Taxonomy" id="5217"/>
    <lineage>
        <taxon>Eukaryota</taxon>
        <taxon>Fungi</taxon>
        <taxon>Dikarya</taxon>
        <taxon>Basidiomycota</taxon>
        <taxon>Agaricomycotina</taxon>
        <taxon>Tremellomycetes</taxon>
        <taxon>Tremellales</taxon>
        <taxon>Tremellaceae</taxon>
        <taxon>Tremella</taxon>
    </lineage>
</organism>
<dbReference type="InterPro" id="IPR011553">
    <property type="entry name" value="Sec62_asco"/>
</dbReference>
<dbReference type="InParanoid" id="A0A4Q1BN22"/>
<protein>
    <recommendedName>
        <fullName evidence="3">Translocation protein SEC62</fullName>
    </recommendedName>
</protein>
<evidence type="ECO:0000313" key="13">
    <source>
        <dbReference type="EMBL" id="RXK39251.1"/>
    </source>
</evidence>
<keyword evidence="4" id="KW-0813">Transport</keyword>
<evidence type="ECO:0000256" key="12">
    <source>
        <dbReference type="SAM" id="Phobius"/>
    </source>
</evidence>
<sequence>MSAAHADATPVVLAQQRAPKEYKAVVDFLRGKNGPKVRRGILHGKRVDYFKGKTAVRTLTSPAYQKLSKVPKVENEEEAMALMAKVLPHAFFLRVDRPEIEPPPPSGTPKTLNLAPQQSFDPLVFYAWFYDGSPLATYLGGAAMVLVILAGVMFPLWPVKLRLGVWYLSVLALIMVGLLIALAIVRGILFVITWFSMKRAIWIFPNLFEDVGFFASFVPLWAWDEPKKKKKRVKKERSRIVADTDPVDGAEASGEPDVDDIAATSTAIQSASLINGTVKNRHAATVEDDDEI</sequence>
<keyword evidence="8 12" id="KW-1133">Transmembrane helix</keyword>
<evidence type="ECO:0000256" key="11">
    <source>
        <dbReference type="SAM" id="MobiDB-lite"/>
    </source>
</evidence>
<feature type="region of interest" description="Disordered" evidence="11">
    <location>
        <begin position="234"/>
        <end position="258"/>
    </location>
</feature>
<feature type="transmembrane region" description="Helical" evidence="12">
    <location>
        <begin position="164"/>
        <end position="195"/>
    </location>
</feature>
<dbReference type="VEuPathDB" id="FungiDB:TREMEDRAFT_72800"/>
<dbReference type="OrthoDB" id="200187at2759"/>
<dbReference type="GO" id="GO:0005789">
    <property type="term" value="C:endoplasmic reticulum membrane"/>
    <property type="evidence" value="ECO:0007669"/>
    <property type="project" value="UniProtKB-SubCell"/>
</dbReference>
<keyword evidence="7" id="KW-0653">Protein transport</keyword>
<name>A0A4Q1BN22_TREME</name>
<dbReference type="STRING" id="5217.A0A4Q1BN22"/>
<dbReference type="AlphaFoldDB" id="A0A4Q1BN22"/>
<evidence type="ECO:0000256" key="5">
    <source>
        <dbReference type="ARBA" id="ARBA00022692"/>
    </source>
</evidence>
<evidence type="ECO:0000256" key="10">
    <source>
        <dbReference type="ARBA" id="ARBA00023136"/>
    </source>
</evidence>
<dbReference type="GO" id="GO:0031204">
    <property type="term" value="P:post-translational protein targeting to membrane, translocation"/>
    <property type="evidence" value="ECO:0007669"/>
    <property type="project" value="TreeGrafter"/>
</dbReference>
<evidence type="ECO:0000256" key="8">
    <source>
        <dbReference type="ARBA" id="ARBA00022989"/>
    </source>
</evidence>
<dbReference type="Pfam" id="PF03839">
    <property type="entry name" value="Sec62"/>
    <property type="match status" value="1"/>
</dbReference>
<dbReference type="Proteomes" id="UP000289152">
    <property type="component" value="Unassembled WGS sequence"/>
</dbReference>
<evidence type="ECO:0000313" key="14">
    <source>
        <dbReference type="Proteomes" id="UP000289152"/>
    </source>
</evidence>
<dbReference type="PANTHER" id="PTHR12443">
    <property type="entry name" value="TRANSLOCATION PROTEIN SEC62"/>
    <property type="match status" value="1"/>
</dbReference>
<keyword evidence="10 12" id="KW-0472">Membrane</keyword>
<keyword evidence="9" id="KW-0811">Translocation</keyword>
<feature type="transmembrane region" description="Helical" evidence="12">
    <location>
        <begin position="201"/>
        <end position="223"/>
    </location>
</feature>
<comment type="caution">
    <text evidence="13">The sequence shown here is derived from an EMBL/GenBank/DDBJ whole genome shotgun (WGS) entry which is preliminary data.</text>
</comment>
<comment type="similarity">
    <text evidence="2">Belongs to the SEC62 family.</text>
</comment>
<gene>
    <name evidence="13" type="ORF">M231_03471</name>
</gene>
<proteinExistence type="inferred from homology"/>
<dbReference type="FunCoup" id="A0A4Q1BN22">
    <property type="interactions" value="117"/>
</dbReference>
<dbReference type="PANTHER" id="PTHR12443:SF9">
    <property type="entry name" value="TRANSLOCATION PROTEIN SEC62"/>
    <property type="match status" value="1"/>
</dbReference>
<evidence type="ECO:0000256" key="3">
    <source>
        <dbReference type="ARBA" id="ARBA00021257"/>
    </source>
</evidence>
<keyword evidence="14" id="KW-1185">Reference proteome</keyword>
<evidence type="ECO:0000256" key="4">
    <source>
        <dbReference type="ARBA" id="ARBA00022448"/>
    </source>
</evidence>
<evidence type="ECO:0000256" key="9">
    <source>
        <dbReference type="ARBA" id="ARBA00023010"/>
    </source>
</evidence>